<dbReference type="PANTHER" id="PTHR12689">
    <property type="entry name" value="A1 CISTRON SPLICING FACTOR AAR2-RELATED"/>
    <property type="match status" value="1"/>
</dbReference>
<dbReference type="InterPro" id="IPR033648">
    <property type="entry name" value="AAR2_C"/>
</dbReference>
<dbReference type="Gene3D" id="1.25.40.550">
    <property type="entry name" value="Aar2, C-terminal domain-like"/>
    <property type="match status" value="1"/>
</dbReference>
<dbReference type="CDD" id="cd13777">
    <property type="entry name" value="Aar2_N"/>
    <property type="match status" value="1"/>
</dbReference>
<feature type="domain" description="AAR2 N-terminal" evidence="4">
    <location>
        <begin position="169"/>
        <end position="321"/>
    </location>
</feature>
<evidence type="ECO:0000313" key="6">
    <source>
        <dbReference type="Proteomes" id="UP000824998"/>
    </source>
</evidence>
<feature type="domain" description="AAR2 C-terminal" evidence="3">
    <location>
        <begin position="362"/>
        <end position="531"/>
    </location>
</feature>
<keyword evidence="6" id="KW-1185">Reference proteome</keyword>
<dbReference type="OrthoDB" id="201752at2759"/>
<evidence type="ECO:0000313" key="5">
    <source>
        <dbReference type="EMBL" id="KAG9239386.1"/>
    </source>
</evidence>
<reference evidence="5" key="1">
    <citation type="journal article" date="2021" name="IMA Fungus">
        <title>Genomic characterization of three marine fungi, including Emericellopsis atlantica sp. nov. with signatures of a generalist lifestyle and marine biomass degradation.</title>
        <authorList>
            <person name="Hagestad O.C."/>
            <person name="Hou L."/>
            <person name="Andersen J.H."/>
            <person name="Hansen E.H."/>
            <person name="Altermark B."/>
            <person name="Li C."/>
            <person name="Kuhnert E."/>
            <person name="Cox R.J."/>
            <person name="Crous P.W."/>
            <person name="Spatafora J.W."/>
            <person name="Lail K."/>
            <person name="Amirebrahimi M."/>
            <person name="Lipzen A."/>
            <person name="Pangilinan J."/>
            <person name="Andreopoulos W."/>
            <person name="Hayes R.D."/>
            <person name="Ng V."/>
            <person name="Grigoriev I.V."/>
            <person name="Jackson S.A."/>
            <person name="Sutton T.D.S."/>
            <person name="Dobson A.D.W."/>
            <person name="Rama T."/>
        </authorList>
    </citation>
    <scope>NUCLEOTIDE SEQUENCE</scope>
    <source>
        <strain evidence="5">TRa018bII</strain>
    </source>
</reference>
<dbReference type="GO" id="GO:0000244">
    <property type="term" value="P:spliceosomal tri-snRNP complex assembly"/>
    <property type="evidence" value="ECO:0007669"/>
    <property type="project" value="TreeGrafter"/>
</dbReference>
<gene>
    <name evidence="5" type="ORF">BJ875DRAFT_448596</name>
</gene>
<proteinExistence type="inferred from homology"/>
<comment type="similarity">
    <text evidence="1">Belongs to the AAR2 family.</text>
</comment>
<comment type="caution">
    <text evidence="5">The sequence shown here is derived from an EMBL/GenBank/DDBJ whole genome shotgun (WGS) entry which is preliminary data.</text>
</comment>
<dbReference type="PANTHER" id="PTHR12689:SF4">
    <property type="entry name" value="PROTEIN AAR2 HOMOLOG"/>
    <property type="match status" value="1"/>
</dbReference>
<evidence type="ECO:0000256" key="1">
    <source>
        <dbReference type="ARBA" id="ARBA00006281"/>
    </source>
</evidence>
<dbReference type="InterPro" id="IPR007946">
    <property type="entry name" value="AAR2"/>
</dbReference>
<dbReference type="CDD" id="cd13778">
    <property type="entry name" value="Aar2_C"/>
    <property type="match status" value="1"/>
</dbReference>
<dbReference type="Pfam" id="PF05282">
    <property type="entry name" value="AAR2"/>
    <property type="match status" value="1"/>
</dbReference>
<dbReference type="Gene3D" id="2.60.34.20">
    <property type="match status" value="1"/>
</dbReference>
<evidence type="ECO:0000256" key="2">
    <source>
        <dbReference type="SAM" id="MobiDB-lite"/>
    </source>
</evidence>
<evidence type="ECO:0000259" key="4">
    <source>
        <dbReference type="Pfam" id="PF20981"/>
    </source>
</evidence>
<evidence type="ECO:0000259" key="3">
    <source>
        <dbReference type="Pfam" id="PF05282"/>
    </source>
</evidence>
<dbReference type="Proteomes" id="UP000824998">
    <property type="component" value="Unassembled WGS sequence"/>
</dbReference>
<dbReference type="AlphaFoldDB" id="A0A9P8CBP0"/>
<protein>
    <submittedName>
        <fullName evidence="5">AAR2 protein-domain-containing protein</fullName>
    </submittedName>
</protein>
<dbReference type="InterPro" id="IPR038516">
    <property type="entry name" value="AAR2_N_sf"/>
</dbReference>
<dbReference type="EMBL" id="MU251359">
    <property type="protein sequence ID" value="KAG9239386.1"/>
    <property type="molecule type" value="Genomic_DNA"/>
</dbReference>
<dbReference type="Pfam" id="PF20981">
    <property type="entry name" value="AAR2_1st"/>
    <property type="match status" value="1"/>
</dbReference>
<name>A0A9P8CBP0_9HELO</name>
<accession>A0A9P8CBP0</accession>
<dbReference type="InterPro" id="IPR033647">
    <property type="entry name" value="Aar2_N"/>
</dbReference>
<organism evidence="5 6">
    <name type="scientific">Amylocarpus encephaloides</name>
    <dbReference type="NCBI Taxonomy" id="45428"/>
    <lineage>
        <taxon>Eukaryota</taxon>
        <taxon>Fungi</taxon>
        <taxon>Dikarya</taxon>
        <taxon>Ascomycota</taxon>
        <taxon>Pezizomycotina</taxon>
        <taxon>Leotiomycetes</taxon>
        <taxon>Helotiales</taxon>
        <taxon>Helotiales incertae sedis</taxon>
        <taxon>Amylocarpus</taxon>
    </lineage>
</organism>
<dbReference type="InterPro" id="IPR038514">
    <property type="entry name" value="AAR2_C_sf"/>
</dbReference>
<sequence length="591" mass="66364">MDSDASASGAPVLQPRALSPKMGETDNPTFMQNNIAIQRNLSSAKKQVDDLTRTLSLKSKGSREIGISQSGIANVLYQDNATKEEDASHINRSDSDGSLIEAIKKCSLSKSLSERSTKSNRSVRSVHSVHAVGSHPLGTLRVHEASPAHAPDATRATNGIVPDERLKSGDVIIVRDVPGGSIIGYDTIAFTLKEGDPFNGIKDIPAGIHFIWGGSKETSLRNGCWIIVPKLASDEYGSIHVRRWDKESDVLEEEISKAEVRIQKEELPEFFDSLHSFMTSGTTSGAPNTQLSTLKIASAAQDPDFWSRMTSCIKATHLIKLTGKREWNQWQVSSVHDFKNMNTLTREPTVPRDYSKDEVINFTFPTQNRTFSEESIGRLRTLEALDATNYIYKIIVEQCDHEDADEIVSEIQFCYVTGMLLGNAACMEQWANIVRTMFTAYDLVLRLPKFVRKFIDAVHAQFIYDDEAIDGSILDYEPDLAQNLKRIMTTFKARLNDMFLELGNKLTKEHRAVGDAFKKLEEFLWKWDWELRSDYVRGGRQQNDDGQIVETQFGDRPMTPIDWQAEAEQGEFAPVVVELDENGRERGLIHL</sequence>
<feature type="region of interest" description="Disordered" evidence="2">
    <location>
        <begin position="1"/>
        <end position="26"/>
    </location>
</feature>